<comment type="caution">
    <text evidence="1">The sequence shown here is derived from an EMBL/GenBank/DDBJ whole genome shotgun (WGS) entry which is preliminary data.</text>
</comment>
<sequence>MFDPAAVFPEVTTVRAALAARDWGAVRRVLDAATPVARTTLIRIGSEGDHLEDFLRYVVGADPNDTAAVAMLGNHLIEVGWNIRSDARAEHVSRQQFDSFHDWLRRAEVVLLDGVARRPDDPTLWAVRLISARGLGLGLAETRRRYGKLAALDPNHLPGQWQFLQGLCPKWGGSWAELQRWCRETMLAAPPGALQAGLVADGHIERWLDAGGGAQGVAYLRGDVVRAEIYEAAQRSIWHPGFSREHGWVDVASSFAFLFAMLEDQAATGAVFRLLGNVATELPWSYLAGDDPAGHIRQTREWALSGSGVTR</sequence>
<dbReference type="Proteomes" id="UP000623608">
    <property type="component" value="Unassembled WGS sequence"/>
</dbReference>
<protein>
    <submittedName>
        <fullName evidence="1">Uncharacterized protein</fullName>
    </submittedName>
</protein>
<name>A0A919TST0_9ACTN</name>
<reference evidence="1" key="1">
    <citation type="submission" date="2021-01" db="EMBL/GenBank/DDBJ databases">
        <title>Whole genome shotgun sequence of Actinoplanes tereljensis NBRC 105297.</title>
        <authorList>
            <person name="Komaki H."/>
            <person name="Tamura T."/>
        </authorList>
    </citation>
    <scope>NUCLEOTIDE SEQUENCE</scope>
    <source>
        <strain evidence="1">NBRC 105297</strain>
    </source>
</reference>
<evidence type="ECO:0000313" key="1">
    <source>
        <dbReference type="EMBL" id="GIF19387.1"/>
    </source>
</evidence>
<proteinExistence type="predicted"/>
<keyword evidence="2" id="KW-1185">Reference proteome</keyword>
<evidence type="ECO:0000313" key="2">
    <source>
        <dbReference type="Proteomes" id="UP000623608"/>
    </source>
</evidence>
<organism evidence="1 2">
    <name type="scientific">Paractinoplanes tereljensis</name>
    <dbReference type="NCBI Taxonomy" id="571912"/>
    <lineage>
        <taxon>Bacteria</taxon>
        <taxon>Bacillati</taxon>
        <taxon>Actinomycetota</taxon>
        <taxon>Actinomycetes</taxon>
        <taxon>Micromonosporales</taxon>
        <taxon>Micromonosporaceae</taxon>
        <taxon>Paractinoplanes</taxon>
    </lineage>
</organism>
<dbReference type="EMBL" id="BOMY01000013">
    <property type="protein sequence ID" value="GIF19387.1"/>
    <property type="molecule type" value="Genomic_DNA"/>
</dbReference>
<gene>
    <name evidence="1" type="ORF">Ate02nite_21170</name>
</gene>
<dbReference type="AlphaFoldDB" id="A0A919TST0"/>
<accession>A0A919TST0</accession>